<dbReference type="EMBL" id="CP018820">
    <property type="protein sequence ID" value="APR53132.1"/>
    <property type="molecule type" value="Genomic_DNA"/>
</dbReference>
<dbReference type="STRING" id="93064.BRX40_12460"/>
<evidence type="ECO:0000313" key="9">
    <source>
        <dbReference type="Proteomes" id="UP000185161"/>
    </source>
</evidence>
<dbReference type="InterPro" id="IPR017937">
    <property type="entry name" value="Thioredoxin_CS"/>
</dbReference>
<proteinExistence type="predicted"/>
<dbReference type="InterPro" id="IPR013740">
    <property type="entry name" value="Redoxin"/>
</dbReference>
<evidence type="ECO:0000256" key="4">
    <source>
        <dbReference type="ARBA" id="ARBA00023284"/>
    </source>
</evidence>
<accession>A0A1L6JB39</accession>
<reference evidence="9" key="2">
    <citation type="submission" date="2016-12" db="EMBL/GenBank/DDBJ databases">
        <title>Whole genome sequencing of Sphingomonas sp. ABOJV.</title>
        <authorList>
            <person name="Conlan S."/>
            <person name="Thomas P.J."/>
            <person name="Mullikin J."/>
            <person name="Palmore T.N."/>
            <person name="Frank K.M."/>
            <person name="Segre J.A."/>
        </authorList>
    </citation>
    <scope>NUCLEOTIDE SEQUENCE [LARGE SCALE GENOMIC DNA]</scope>
    <source>
        <strain evidence="9">ABOJV</strain>
    </source>
</reference>
<reference evidence="8 10" key="3">
    <citation type="submission" date="2018-07" db="EMBL/GenBank/DDBJ databases">
        <title>Genomic and Epidemiologic Investigation of an Indolent Hospital Outbreak.</title>
        <authorList>
            <person name="Johnson R.C."/>
            <person name="Deming C."/>
            <person name="Conlan S."/>
            <person name="Zellmer C.J."/>
            <person name="Michelin A.V."/>
            <person name="Lee-Lin S."/>
            <person name="Thomas P.J."/>
            <person name="Park M."/>
            <person name="Weingarten R.A."/>
            <person name="Less J."/>
            <person name="Dekker J.P."/>
            <person name="Frank K.M."/>
            <person name="Musser K.A."/>
            <person name="Mcquiston J.R."/>
            <person name="Henderson D.K."/>
            <person name="Lau A.F."/>
            <person name="Palmore T.N."/>
            <person name="Segre J.A."/>
        </authorList>
    </citation>
    <scope>NUCLEOTIDE SEQUENCE [LARGE SCALE GENOMIC DNA]</scope>
    <source>
        <strain evidence="8 10">SK-NIH.Env10_0317</strain>
    </source>
</reference>
<dbReference type="PROSITE" id="PS00194">
    <property type="entry name" value="THIOREDOXIN_1"/>
    <property type="match status" value="1"/>
</dbReference>
<dbReference type="GO" id="GO:0015036">
    <property type="term" value="F:disulfide oxidoreductase activity"/>
    <property type="evidence" value="ECO:0007669"/>
    <property type="project" value="UniProtKB-ARBA"/>
</dbReference>
<dbReference type="GO" id="GO:0030313">
    <property type="term" value="C:cell envelope"/>
    <property type="evidence" value="ECO:0007669"/>
    <property type="project" value="UniProtKB-SubCell"/>
</dbReference>
<dbReference type="InterPro" id="IPR050553">
    <property type="entry name" value="Thioredoxin_ResA/DsbE_sf"/>
</dbReference>
<dbReference type="AlphaFoldDB" id="A0A1L6JB39"/>
<feature type="domain" description="Thioredoxin" evidence="6">
    <location>
        <begin position="121"/>
        <end position="265"/>
    </location>
</feature>
<evidence type="ECO:0000313" key="8">
    <source>
        <dbReference type="EMBL" id="RSV04708.1"/>
    </source>
</evidence>
<evidence type="ECO:0000256" key="5">
    <source>
        <dbReference type="SAM" id="Phobius"/>
    </source>
</evidence>
<keyword evidence="4" id="KW-0676">Redox-active center</keyword>
<keyword evidence="3" id="KW-1015">Disulfide bond</keyword>
<gene>
    <name evidence="7" type="ORF">BRX40_12460</name>
    <name evidence="8" type="ORF">CA257_07240</name>
</gene>
<dbReference type="GeneID" id="44133377"/>
<feature type="transmembrane region" description="Helical" evidence="5">
    <location>
        <begin position="17"/>
        <end position="35"/>
    </location>
</feature>
<sequence>MEGVIQIGPLMIATERAAALALFWAFLSIGAVIGARTATRVGRVAWIALAAGLTASRIGFVVANAQAFAAEPWSVLAVWQGGFSLWPGVAAAAVVIVVMLRRQRATLWLGATLGALVAVHLTAASQLAPAPRPLPDGLILADMKLNPVALDSLHGRPMVLNLWATWCPPCRREMPMLVDVAKGSKTPILLVNQGEDVAQVRAYLQRAGLAEASARLDPRGIVGQRLGARAMPTTLFIDVEGRIRRTHSGEISRAALISALRELEETK</sequence>
<evidence type="ECO:0000259" key="6">
    <source>
        <dbReference type="PROSITE" id="PS51352"/>
    </source>
</evidence>
<dbReference type="InterPro" id="IPR036249">
    <property type="entry name" value="Thioredoxin-like_sf"/>
</dbReference>
<dbReference type="OrthoDB" id="9799347at2"/>
<dbReference type="PANTHER" id="PTHR42852">
    <property type="entry name" value="THIOL:DISULFIDE INTERCHANGE PROTEIN DSBE"/>
    <property type="match status" value="1"/>
</dbReference>
<dbReference type="Pfam" id="PF08534">
    <property type="entry name" value="Redoxin"/>
    <property type="match status" value="1"/>
</dbReference>
<dbReference type="EMBL" id="QQWO01000005">
    <property type="protein sequence ID" value="RSV04708.1"/>
    <property type="molecule type" value="Genomic_DNA"/>
</dbReference>
<feature type="transmembrane region" description="Helical" evidence="5">
    <location>
        <begin position="107"/>
        <end position="128"/>
    </location>
</feature>
<dbReference type="KEGG" id="skr:BRX40_12460"/>
<keyword evidence="5" id="KW-0472">Membrane</keyword>
<evidence type="ECO:0000256" key="2">
    <source>
        <dbReference type="ARBA" id="ARBA00022748"/>
    </source>
</evidence>
<keyword evidence="5" id="KW-0812">Transmembrane</keyword>
<dbReference type="SUPFAM" id="SSF52833">
    <property type="entry name" value="Thioredoxin-like"/>
    <property type="match status" value="1"/>
</dbReference>
<dbReference type="PANTHER" id="PTHR42852:SF6">
    <property type="entry name" value="THIOL:DISULFIDE INTERCHANGE PROTEIN DSBE"/>
    <property type="match status" value="1"/>
</dbReference>
<dbReference type="Proteomes" id="UP000286681">
    <property type="component" value="Unassembled WGS sequence"/>
</dbReference>
<feature type="transmembrane region" description="Helical" evidence="5">
    <location>
        <begin position="44"/>
        <end position="63"/>
    </location>
</feature>
<dbReference type="GO" id="GO:0017004">
    <property type="term" value="P:cytochrome complex assembly"/>
    <property type="evidence" value="ECO:0007669"/>
    <property type="project" value="UniProtKB-KW"/>
</dbReference>
<dbReference type="InterPro" id="IPR001640">
    <property type="entry name" value="Lgt"/>
</dbReference>
<protein>
    <submittedName>
        <fullName evidence="8">TlpA family protein disulfide reductase</fullName>
    </submittedName>
</protein>
<evidence type="ECO:0000313" key="10">
    <source>
        <dbReference type="Proteomes" id="UP000286681"/>
    </source>
</evidence>
<dbReference type="PROSITE" id="PS51352">
    <property type="entry name" value="THIOREDOXIN_2"/>
    <property type="match status" value="1"/>
</dbReference>
<evidence type="ECO:0000256" key="1">
    <source>
        <dbReference type="ARBA" id="ARBA00004196"/>
    </source>
</evidence>
<name>A0A1L6JB39_9SPHN</name>
<reference evidence="7" key="1">
    <citation type="submission" date="2016-12" db="EMBL/GenBank/DDBJ databases">
        <title>Whole genome sequencing of Sphingomonas koreensis.</title>
        <authorList>
            <person name="Conlan S."/>
            <person name="Thomas P.J."/>
            <person name="Mullikin J."/>
            <person name="Palmore T.N."/>
            <person name="Frank K.M."/>
            <person name="Segre J.A."/>
        </authorList>
    </citation>
    <scope>NUCLEOTIDE SEQUENCE</scope>
    <source>
        <strain evidence="7">ABOJV</strain>
    </source>
</reference>
<dbReference type="Pfam" id="PF01790">
    <property type="entry name" value="LGT"/>
    <property type="match status" value="1"/>
</dbReference>
<evidence type="ECO:0000313" key="7">
    <source>
        <dbReference type="EMBL" id="APR53132.1"/>
    </source>
</evidence>
<dbReference type="Proteomes" id="UP000185161">
    <property type="component" value="Chromosome"/>
</dbReference>
<comment type="subcellular location">
    <subcellularLocation>
        <location evidence="1">Cell envelope</location>
    </subcellularLocation>
</comment>
<dbReference type="RefSeq" id="WP_075151804.1">
    <property type="nucleotide sequence ID" value="NZ_CP018820.1"/>
</dbReference>
<dbReference type="GO" id="GO:0005886">
    <property type="term" value="C:plasma membrane"/>
    <property type="evidence" value="ECO:0007669"/>
    <property type="project" value="InterPro"/>
</dbReference>
<keyword evidence="5" id="KW-1133">Transmembrane helix</keyword>
<dbReference type="GO" id="GO:0008961">
    <property type="term" value="F:phosphatidylglycerol-prolipoprotein diacylglyceryl transferase activity"/>
    <property type="evidence" value="ECO:0007669"/>
    <property type="project" value="InterPro"/>
</dbReference>
<keyword evidence="9" id="KW-1185">Reference proteome</keyword>
<organism evidence="7 9">
    <name type="scientific">Sphingomonas koreensis</name>
    <dbReference type="NCBI Taxonomy" id="93064"/>
    <lineage>
        <taxon>Bacteria</taxon>
        <taxon>Pseudomonadati</taxon>
        <taxon>Pseudomonadota</taxon>
        <taxon>Alphaproteobacteria</taxon>
        <taxon>Sphingomonadales</taxon>
        <taxon>Sphingomonadaceae</taxon>
        <taxon>Sphingomonas</taxon>
    </lineage>
</organism>
<feature type="transmembrane region" description="Helical" evidence="5">
    <location>
        <begin position="83"/>
        <end position="100"/>
    </location>
</feature>
<dbReference type="GO" id="GO:0042158">
    <property type="term" value="P:lipoprotein biosynthetic process"/>
    <property type="evidence" value="ECO:0007669"/>
    <property type="project" value="InterPro"/>
</dbReference>
<evidence type="ECO:0000256" key="3">
    <source>
        <dbReference type="ARBA" id="ARBA00023157"/>
    </source>
</evidence>
<dbReference type="Gene3D" id="3.40.30.10">
    <property type="entry name" value="Glutaredoxin"/>
    <property type="match status" value="1"/>
</dbReference>
<keyword evidence="2" id="KW-0201">Cytochrome c-type biogenesis</keyword>
<dbReference type="InterPro" id="IPR013766">
    <property type="entry name" value="Thioredoxin_domain"/>
</dbReference>
<dbReference type="CDD" id="cd02966">
    <property type="entry name" value="TlpA_like_family"/>
    <property type="match status" value="1"/>
</dbReference>